<evidence type="ECO:0008006" key="2">
    <source>
        <dbReference type="Google" id="ProtNLM"/>
    </source>
</evidence>
<dbReference type="InterPro" id="IPR000653">
    <property type="entry name" value="DegT/StrS_aminotransferase"/>
</dbReference>
<dbReference type="Gene3D" id="3.40.640.10">
    <property type="entry name" value="Type I PLP-dependent aspartate aminotransferase-like (Major domain)"/>
    <property type="match status" value="1"/>
</dbReference>
<dbReference type="GO" id="GO:0030170">
    <property type="term" value="F:pyridoxal phosphate binding"/>
    <property type="evidence" value="ECO:0007669"/>
    <property type="project" value="TreeGrafter"/>
</dbReference>
<proteinExistence type="predicted"/>
<dbReference type="InterPro" id="IPR015424">
    <property type="entry name" value="PyrdxlP-dep_Trfase"/>
</dbReference>
<gene>
    <name evidence="1" type="ORF">METZ01_LOCUS459321</name>
</gene>
<feature type="non-terminal residue" evidence="1">
    <location>
        <position position="1"/>
    </location>
</feature>
<dbReference type="InterPro" id="IPR015422">
    <property type="entry name" value="PyrdxlP-dep_Trfase_small"/>
</dbReference>
<dbReference type="Gene3D" id="3.90.1150.10">
    <property type="entry name" value="Aspartate Aminotransferase, domain 1"/>
    <property type="match status" value="1"/>
</dbReference>
<dbReference type="GO" id="GO:0008483">
    <property type="term" value="F:transaminase activity"/>
    <property type="evidence" value="ECO:0007669"/>
    <property type="project" value="TreeGrafter"/>
</dbReference>
<dbReference type="AlphaFoldDB" id="A0A383AF78"/>
<evidence type="ECO:0000313" key="1">
    <source>
        <dbReference type="EMBL" id="SVE06467.1"/>
    </source>
</evidence>
<sequence length="220" mass="25629">HAIGTKYSGKHVGTFGKAGCFSFYPTKNFTTIEGGMVITNSKRIADFVRTARNHGLTKSLSQRFSRGKPWDYDVKQTGFNYRLDEIRASLGINQLKRVKKLNELRKSVCKYYYENLSDIDGIIAPNISNKNDNVYHLYIIRVNKNYGKSRDNLFRKLLKRGIRTSLHYKPLHEFTVYKKLAKKKSLSNTINLYNEILSLPLHPYLTRKEQDYVIKCIKHK</sequence>
<dbReference type="InterPro" id="IPR015421">
    <property type="entry name" value="PyrdxlP-dep_Trfase_major"/>
</dbReference>
<dbReference type="Pfam" id="PF01041">
    <property type="entry name" value="DegT_DnrJ_EryC1"/>
    <property type="match status" value="1"/>
</dbReference>
<organism evidence="1">
    <name type="scientific">marine metagenome</name>
    <dbReference type="NCBI Taxonomy" id="408172"/>
    <lineage>
        <taxon>unclassified sequences</taxon>
        <taxon>metagenomes</taxon>
        <taxon>ecological metagenomes</taxon>
    </lineage>
</organism>
<dbReference type="PANTHER" id="PTHR30244:SF34">
    <property type="entry name" value="DTDP-4-AMINO-4,6-DIDEOXYGALACTOSE TRANSAMINASE"/>
    <property type="match status" value="1"/>
</dbReference>
<protein>
    <recommendedName>
        <fullName evidence="2">DegT/DnrJ/EryC1/StrS aminotransferase family protein</fullName>
    </recommendedName>
</protein>
<dbReference type="EMBL" id="UINC01191703">
    <property type="protein sequence ID" value="SVE06467.1"/>
    <property type="molecule type" value="Genomic_DNA"/>
</dbReference>
<dbReference type="GO" id="GO:0000271">
    <property type="term" value="P:polysaccharide biosynthetic process"/>
    <property type="evidence" value="ECO:0007669"/>
    <property type="project" value="TreeGrafter"/>
</dbReference>
<dbReference type="SUPFAM" id="SSF53383">
    <property type="entry name" value="PLP-dependent transferases"/>
    <property type="match status" value="1"/>
</dbReference>
<accession>A0A383AF78</accession>
<dbReference type="PANTHER" id="PTHR30244">
    <property type="entry name" value="TRANSAMINASE"/>
    <property type="match status" value="1"/>
</dbReference>
<reference evidence="1" key="1">
    <citation type="submission" date="2018-05" db="EMBL/GenBank/DDBJ databases">
        <authorList>
            <person name="Lanie J.A."/>
            <person name="Ng W.-L."/>
            <person name="Kazmierczak K.M."/>
            <person name="Andrzejewski T.M."/>
            <person name="Davidsen T.M."/>
            <person name="Wayne K.J."/>
            <person name="Tettelin H."/>
            <person name="Glass J.I."/>
            <person name="Rusch D."/>
            <person name="Podicherti R."/>
            <person name="Tsui H.-C.T."/>
            <person name="Winkler M.E."/>
        </authorList>
    </citation>
    <scope>NUCLEOTIDE SEQUENCE</scope>
</reference>
<name>A0A383AF78_9ZZZZ</name>